<dbReference type="SUPFAM" id="SSF48652">
    <property type="entry name" value="Tetraspanin"/>
    <property type="match status" value="1"/>
</dbReference>
<dbReference type="CDD" id="cd03127">
    <property type="entry name" value="tetraspanin_LEL"/>
    <property type="match status" value="1"/>
</dbReference>
<proteinExistence type="predicted"/>
<keyword evidence="7" id="KW-1185">Reference proteome</keyword>
<accession>A0A921Z8Y2</accession>
<keyword evidence="4 5" id="KW-0472">Membrane</keyword>
<dbReference type="Pfam" id="PF00335">
    <property type="entry name" value="Tetraspanin"/>
    <property type="match status" value="1"/>
</dbReference>
<comment type="subcellular location">
    <subcellularLocation>
        <location evidence="1">Membrane</location>
        <topology evidence="1">Multi-pass membrane protein</topology>
    </subcellularLocation>
</comment>
<evidence type="ECO:0000256" key="5">
    <source>
        <dbReference type="SAM" id="Phobius"/>
    </source>
</evidence>
<sequence length="275" mass="29190">MRSSGLVLFACAGLLLSGGAILGGSAAWSLLRMSYYFWTSDLGVELGSSVLFMAGALLCLPTCWLSTLVPYHPRSLSLLATLMTLVTVSMVMLALGLSSITSLSRAVREPQALNESMARAMAIDSFDPAVRSSFAAMQLELRCCGINSYADWYQHRRSLPPACCGRVWNGKRGDQCETPLYVVSCLRPALNELRNFANSLSALASAMIIVMAVTLFATAYTLVSGAVEMRACKPSPLPLRIACLAAPPAPPAPLAPLLTLASPTSPIAINTPPSM</sequence>
<keyword evidence="3 5" id="KW-1133">Transmembrane helix</keyword>
<dbReference type="InterPro" id="IPR008952">
    <property type="entry name" value="Tetraspanin_EC2_sf"/>
</dbReference>
<evidence type="ECO:0000313" key="7">
    <source>
        <dbReference type="Proteomes" id="UP000791440"/>
    </source>
</evidence>
<evidence type="ECO:0000256" key="2">
    <source>
        <dbReference type="ARBA" id="ARBA00022692"/>
    </source>
</evidence>
<evidence type="ECO:0000256" key="1">
    <source>
        <dbReference type="ARBA" id="ARBA00004141"/>
    </source>
</evidence>
<evidence type="ECO:0000256" key="3">
    <source>
        <dbReference type="ARBA" id="ARBA00022989"/>
    </source>
</evidence>
<dbReference type="Gene3D" id="1.10.1450.10">
    <property type="entry name" value="Tetraspanin"/>
    <property type="match status" value="1"/>
</dbReference>
<evidence type="ECO:0008006" key="8">
    <source>
        <dbReference type="Google" id="ProtNLM"/>
    </source>
</evidence>
<dbReference type="Proteomes" id="UP000791440">
    <property type="component" value="Unassembled WGS sequence"/>
</dbReference>
<protein>
    <recommendedName>
        <fullName evidence="8">Tetraspanin</fullName>
    </recommendedName>
</protein>
<dbReference type="OrthoDB" id="432835at2759"/>
<reference evidence="6" key="1">
    <citation type="journal article" date="2016" name="Insect Biochem. Mol. Biol.">
        <title>Multifaceted biological insights from a draft genome sequence of the tobacco hornworm moth, Manduca sexta.</title>
        <authorList>
            <person name="Kanost M.R."/>
            <person name="Arrese E.L."/>
            <person name="Cao X."/>
            <person name="Chen Y.R."/>
            <person name="Chellapilla S."/>
            <person name="Goldsmith M.R."/>
            <person name="Grosse-Wilde E."/>
            <person name="Heckel D.G."/>
            <person name="Herndon N."/>
            <person name="Jiang H."/>
            <person name="Papanicolaou A."/>
            <person name="Qu J."/>
            <person name="Soulages J.L."/>
            <person name="Vogel H."/>
            <person name="Walters J."/>
            <person name="Waterhouse R.M."/>
            <person name="Ahn S.J."/>
            <person name="Almeida F.C."/>
            <person name="An C."/>
            <person name="Aqrawi P."/>
            <person name="Bretschneider A."/>
            <person name="Bryant W.B."/>
            <person name="Bucks S."/>
            <person name="Chao H."/>
            <person name="Chevignon G."/>
            <person name="Christen J.M."/>
            <person name="Clarke D.F."/>
            <person name="Dittmer N.T."/>
            <person name="Ferguson L.C.F."/>
            <person name="Garavelou S."/>
            <person name="Gordon K.H.J."/>
            <person name="Gunaratna R.T."/>
            <person name="Han Y."/>
            <person name="Hauser F."/>
            <person name="He Y."/>
            <person name="Heidel-Fischer H."/>
            <person name="Hirsh A."/>
            <person name="Hu Y."/>
            <person name="Jiang H."/>
            <person name="Kalra D."/>
            <person name="Klinner C."/>
            <person name="Konig C."/>
            <person name="Kovar C."/>
            <person name="Kroll A.R."/>
            <person name="Kuwar S.S."/>
            <person name="Lee S.L."/>
            <person name="Lehman R."/>
            <person name="Li K."/>
            <person name="Li Z."/>
            <person name="Liang H."/>
            <person name="Lovelace S."/>
            <person name="Lu Z."/>
            <person name="Mansfield J.H."/>
            <person name="McCulloch K.J."/>
            <person name="Mathew T."/>
            <person name="Morton B."/>
            <person name="Muzny D.M."/>
            <person name="Neunemann D."/>
            <person name="Ongeri F."/>
            <person name="Pauchet Y."/>
            <person name="Pu L.L."/>
            <person name="Pyrousis I."/>
            <person name="Rao X.J."/>
            <person name="Redding A."/>
            <person name="Roesel C."/>
            <person name="Sanchez-Gracia A."/>
            <person name="Schaack S."/>
            <person name="Shukla A."/>
            <person name="Tetreau G."/>
            <person name="Wang Y."/>
            <person name="Xiong G.H."/>
            <person name="Traut W."/>
            <person name="Walsh T.K."/>
            <person name="Worley K.C."/>
            <person name="Wu D."/>
            <person name="Wu W."/>
            <person name="Wu Y.Q."/>
            <person name="Zhang X."/>
            <person name="Zou Z."/>
            <person name="Zucker H."/>
            <person name="Briscoe A.D."/>
            <person name="Burmester T."/>
            <person name="Clem R.J."/>
            <person name="Feyereisen R."/>
            <person name="Grimmelikhuijzen C.J.P."/>
            <person name="Hamodrakas S.J."/>
            <person name="Hansson B.S."/>
            <person name="Huguet E."/>
            <person name="Jermiin L.S."/>
            <person name="Lan Q."/>
            <person name="Lehman H.K."/>
            <person name="Lorenzen M."/>
            <person name="Merzendorfer H."/>
            <person name="Michalopoulos I."/>
            <person name="Morton D.B."/>
            <person name="Muthukrishnan S."/>
            <person name="Oakeshott J.G."/>
            <person name="Palmer W."/>
            <person name="Park Y."/>
            <person name="Passarelli A.L."/>
            <person name="Rozas J."/>
            <person name="Schwartz L.M."/>
            <person name="Smith W."/>
            <person name="Southgate A."/>
            <person name="Vilcinskas A."/>
            <person name="Vogt R."/>
            <person name="Wang P."/>
            <person name="Werren J."/>
            <person name="Yu X.Q."/>
            <person name="Zhou J.J."/>
            <person name="Brown S.J."/>
            <person name="Scherer S.E."/>
            <person name="Richards S."/>
            <person name="Blissard G.W."/>
        </authorList>
    </citation>
    <scope>NUCLEOTIDE SEQUENCE</scope>
</reference>
<dbReference type="EMBL" id="JH668446">
    <property type="protein sequence ID" value="KAG6453538.1"/>
    <property type="molecule type" value="Genomic_DNA"/>
</dbReference>
<dbReference type="AlphaFoldDB" id="A0A921Z8Y2"/>
<organism evidence="6 7">
    <name type="scientific">Manduca sexta</name>
    <name type="common">Tobacco hawkmoth</name>
    <name type="synonym">Tobacco hornworm</name>
    <dbReference type="NCBI Taxonomy" id="7130"/>
    <lineage>
        <taxon>Eukaryota</taxon>
        <taxon>Metazoa</taxon>
        <taxon>Ecdysozoa</taxon>
        <taxon>Arthropoda</taxon>
        <taxon>Hexapoda</taxon>
        <taxon>Insecta</taxon>
        <taxon>Pterygota</taxon>
        <taxon>Neoptera</taxon>
        <taxon>Endopterygota</taxon>
        <taxon>Lepidoptera</taxon>
        <taxon>Glossata</taxon>
        <taxon>Ditrysia</taxon>
        <taxon>Bombycoidea</taxon>
        <taxon>Sphingidae</taxon>
        <taxon>Sphinginae</taxon>
        <taxon>Sphingini</taxon>
        <taxon>Manduca</taxon>
    </lineage>
</organism>
<keyword evidence="2 5" id="KW-0812">Transmembrane</keyword>
<feature type="transmembrane region" description="Helical" evidence="5">
    <location>
        <begin position="50"/>
        <end position="71"/>
    </location>
</feature>
<evidence type="ECO:0000313" key="6">
    <source>
        <dbReference type="EMBL" id="KAG6453538.1"/>
    </source>
</evidence>
<reference evidence="6" key="2">
    <citation type="submission" date="2020-12" db="EMBL/GenBank/DDBJ databases">
        <authorList>
            <person name="Kanost M."/>
        </authorList>
    </citation>
    <scope>NUCLEOTIDE SEQUENCE</scope>
</reference>
<dbReference type="InterPro" id="IPR018499">
    <property type="entry name" value="Tetraspanin/Peripherin"/>
</dbReference>
<evidence type="ECO:0000256" key="4">
    <source>
        <dbReference type="ARBA" id="ARBA00023136"/>
    </source>
</evidence>
<feature type="transmembrane region" description="Helical" evidence="5">
    <location>
        <begin position="78"/>
        <end position="100"/>
    </location>
</feature>
<gene>
    <name evidence="6" type="ORF">O3G_MSEX008207</name>
</gene>
<dbReference type="GO" id="GO:0016020">
    <property type="term" value="C:membrane"/>
    <property type="evidence" value="ECO:0007669"/>
    <property type="project" value="UniProtKB-SubCell"/>
</dbReference>
<comment type="caution">
    <text evidence="6">The sequence shown here is derived from an EMBL/GenBank/DDBJ whole genome shotgun (WGS) entry which is preliminary data.</text>
</comment>
<feature type="transmembrane region" description="Helical" evidence="5">
    <location>
        <begin position="200"/>
        <end position="223"/>
    </location>
</feature>
<name>A0A921Z8Y2_MANSE</name>